<dbReference type="Pfam" id="PF09778">
    <property type="entry name" value="Guanylate_cyc_2"/>
    <property type="match status" value="1"/>
</dbReference>
<evidence type="ECO:0008006" key="3">
    <source>
        <dbReference type="Google" id="ProtNLM"/>
    </source>
</evidence>
<name>A0A8J9U3W9_9NEOP</name>
<dbReference type="AlphaFoldDB" id="A0A8J9U3W9"/>
<dbReference type="EMBL" id="OV170221">
    <property type="protein sequence ID" value="CAH0713392.1"/>
    <property type="molecule type" value="Genomic_DNA"/>
</dbReference>
<dbReference type="Proteomes" id="UP000838878">
    <property type="component" value="Chromosome 1"/>
</dbReference>
<evidence type="ECO:0000313" key="2">
    <source>
        <dbReference type="Proteomes" id="UP000838878"/>
    </source>
</evidence>
<protein>
    <recommendedName>
        <fullName evidence="3">Protein GUCD1</fullName>
    </recommendedName>
</protein>
<dbReference type="InterPro" id="IPR018616">
    <property type="entry name" value="GUCD1"/>
</dbReference>
<accession>A0A8J9U3W9</accession>
<dbReference type="OrthoDB" id="206796at2759"/>
<feature type="non-terminal residue" evidence="1">
    <location>
        <position position="224"/>
    </location>
</feature>
<dbReference type="PANTHER" id="PTHR31400">
    <property type="entry name" value="GUANYLYL CYCLASE DOMAIN CONTAINING PROTEIN 1 GUCD1"/>
    <property type="match status" value="1"/>
</dbReference>
<gene>
    <name evidence="1" type="ORF">BINO364_LOCUS557</name>
</gene>
<keyword evidence="2" id="KW-1185">Reference proteome</keyword>
<dbReference type="PANTHER" id="PTHR31400:SF1">
    <property type="entry name" value="PROTEIN GUCD1"/>
    <property type="match status" value="1"/>
</dbReference>
<reference evidence="1" key="1">
    <citation type="submission" date="2021-12" db="EMBL/GenBank/DDBJ databases">
        <authorList>
            <person name="Martin H S."/>
        </authorList>
    </citation>
    <scope>NUCLEOTIDE SEQUENCE</scope>
</reference>
<organism evidence="1 2">
    <name type="scientific">Brenthis ino</name>
    <name type="common">lesser marbled fritillary</name>
    <dbReference type="NCBI Taxonomy" id="405034"/>
    <lineage>
        <taxon>Eukaryota</taxon>
        <taxon>Metazoa</taxon>
        <taxon>Ecdysozoa</taxon>
        <taxon>Arthropoda</taxon>
        <taxon>Hexapoda</taxon>
        <taxon>Insecta</taxon>
        <taxon>Pterygota</taxon>
        <taxon>Neoptera</taxon>
        <taxon>Endopterygota</taxon>
        <taxon>Lepidoptera</taxon>
        <taxon>Glossata</taxon>
        <taxon>Ditrysia</taxon>
        <taxon>Papilionoidea</taxon>
        <taxon>Nymphalidae</taxon>
        <taxon>Heliconiinae</taxon>
        <taxon>Argynnini</taxon>
        <taxon>Brenthis</taxon>
    </lineage>
</organism>
<evidence type="ECO:0000313" key="1">
    <source>
        <dbReference type="EMBL" id="CAH0713392.1"/>
    </source>
</evidence>
<proteinExistence type="predicted"/>
<sequence length="224" mass="25661">MTSNMKNSFFPKVQYNVPHIRQRFHWDCGVTCVLMLLPEDKRLAFLKNFSQICLEEGFGQSTWTIDLCYLLKRFNIKHCMYTTRQTPHLKCLTNFDKSKIMEAERIAMRFSNAKSLGIIVKNGTLSIQDIISHVYYKGPAIVLVDAALLSCNWCKYNKMSSEIRRIFGGRYRGHYVVVVGWAGALLYRDPARPRALCAAAPARLDAARAVGTDCDVILIYDDYK</sequence>